<name>A0A9D4SQW4_RHISA</name>
<comment type="subcellular location">
    <subcellularLocation>
        <location evidence="1">Cell projection</location>
        <location evidence="1">Cilium</location>
    </subcellularLocation>
</comment>
<comment type="similarity">
    <text evidence="2">Belongs to the CLUAP1 family.</text>
</comment>
<comment type="caution">
    <text evidence="9">The sequence shown here is derived from an EMBL/GenBank/DDBJ whole genome shotgun (WGS) entry which is preliminary data.</text>
</comment>
<dbReference type="GO" id="GO:0030992">
    <property type="term" value="C:intraciliary transport particle B"/>
    <property type="evidence" value="ECO:0007669"/>
    <property type="project" value="TreeGrafter"/>
</dbReference>
<dbReference type="Pfam" id="PF10234">
    <property type="entry name" value="Cluap1"/>
    <property type="match status" value="1"/>
</dbReference>
<dbReference type="PANTHER" id="PTHR21547:SF0">
    <property type="entry name" value="CLUSTERIN-ASSOCIATED PROTEIN 1"/>
    <property type="match status" value="1"/>
</dbReference>
<accession>A0A9D4SQW4</accession>
<evidence type="ECO:0008006" key="11">
    <source>
        <dbReference type="Google" id="ProtNLM"/>
    </source>
</evidence>
<keyword evidence="5" id="KW-0969">Cilium</keyword>
<gene>
    <name evidence="9" type="ORF">HPB52_006588</name>
</gene>
<dbReference type="OMA" id="RKVYGNM"/>
<evidence type="ECO:0000256" key="6">
    <source>
        <dbReference type="ARBA" id="ARBA00023273"/>
    </source>
</evidence>
<proteinExistence type="inferred from homology"/>
<organism evidence="9 10">
    <name type="scientific">Rhipicephalus sanguineus</name>
    <name type="common">Brown dog tick</name>
    <name type="synonym">Ixodes sanguineus</name>
    <dbReference type="NCBI Taxonomy" id="34632"/>
    <lineage>
        <taxon>Eukaryota</taxon>
        <taxon>Metazoa</taxon>
        <taxon>Ecdysozoa</taxon>
        <taxon>Arthropoda</taxon>
        <taxon>Chelicerata</taxon>
        <taxon>Arachnida</taxon>
        <taxon>Acari</taxon>
        <taxon>Parasitiformes</taxon>
        <taxon>Ixodida</taxon>
        <taxon>Ixodoidea</taxon>
        <taxon>Ixodidae</taxon>
        <taxon>Rhipicephalinae</taxon>
        <taxon>Rhipicephalus</taxon>
        <taxon>Rhipicephalus</taxon>
    </lineage>
</organism>
<reference evidence="9" key="2">
    <citation type="submission" date="2021-09" db="EMBL/GenBank/DDBJ databases">
        <authorList>
            <person name="Jia N."/>
            <person name="Wang J."/>
            <person name="Shi W."/>
            <person name="Du L."/>
            <person name="Sun Y."/>
            <person name="Zhan W."/>
            <person name="Jiang J."/>
            <person name="Wang Q."/>
            <person name="Zhang B."/>
            <person name="Ji P."/>
            <person name="Sakyi L.B."/>
            <person name="Cui X."/>
            <person name="Yuan T."/>
            <person name="Jiang B."/>
            <person name="Yang W."/>
            <person name="Lam T.T.-Y."/>
            <person name="Chang Q."/>
            <person name="Ding S."/>
            <person name="Wang X."/>
            <person name="Zhu J."/>
            <person name="Ruan X."/>
            <person name="Zhao L."/>
            <person name="Wei J."/>
            <person name="Que T."/>
            <person name="Du C."/>
            <person name="Cheng J."/>
            <person name="Dai P."/>
            <person name="Han X."/>
            <person name="Huang E."/>
            <person name="Gao Y."/>
            <person name="Liu J."/>
            <person name="Shao H."/>
            <person name="Ye R."/>
            <person name="Li L."/>
            <person name="Wei W."/>
            <person name="Wang X."/>
            <person name="Wang C."/>
            <person name="Huo Q."/>
            <person name="Li W."/>
            <person name="Guo W."/>
            <person name="Chen H."/>
            <person name="Chen S."/>
            <person name="Zhou L."/>
            <person name="Zhou L."/>
            <person name="Ni X."/>
            <person name="Tian J."/>
            <person name="Zhou Y."/>
            <person name="Sheng Y."/>
            <person name="Liu T."/>
            <person name="Pan Y."/>
            <person name="Xia L."/>
            <person name="Li J."/>
            <person name="Zhao F."/>
            <person name="Cao W."/>
        </authorList>
    </citation>
    <scope>NUCLEOTIDE SEQUENCE</scope>
    <source>
        <strain evidence="9">Rsan-2018</strain>
        <tissue evidence="9">Larvae</tissue>
    </source>
</reference>
<dbReference type="AlphaFoldDB" id="A0A9D4SQW4"/>
<evidence type="ECO:0000256" key="4">
    <source>
        <dbReference type="ARBA" id="ARBA00023054"/>
    </source>
</evidence>
<keyword evidence="10" id="KW-1185">Reference proteome</keyword>
<dbReference type="GO" id="GO:0005815">
    <property type="term" value="C:microtubule organizing center"/>
    <property type="evidence" value="ECO:0007669"/>
    <property type="project" value="TreeGrafter"/>
</dbReference>
<evidence type="ECO:0000256" key="2">
    <source>
        <dbReference type="ARBA" id="ARBA00008340"/>
    </source>
</evidence>
<reference evidence="9" key="1">
    <citation type="journal article" date="2020" name="Cell">
        <title>Large-Scale Comparative Analyses of Tick Genomes Elucidate Their Genetic Diversity and Vector Capacities.</title>
        <authorList>
            <consortium name="Tick Genome and Microbiome Consortium (TIGMIC)"/>
            <person name="Jia N."/>
            <person name="Wang J."/>
            <person name="Shi W."/>
            <person name="Du L."/>
            <person name="Sun Y."/>
            <person name="Zhan W."/>
            <person name="Jiang J.F."/>
            <person name="Wang Q."/>
            <person name="Zhang B."/>
            <person name="Ji P."/>
            <person name="Bell-Sakyi L."/>
            <person name="Cui X.M."/>
            <person name="Yuan T.T."/>
            <person name="Jiang B.G."/>
            <person name="Yang W.F."/>
            <person name="Lam T.T."/>
            <person name="Chang Q.C."/>
            <person name="Ding S.J."/>
            <person name="Wang X.J."/>
            <person name="Zhu J.G."/>
            <person name="Ruan X.D."/>
            <person name="Zhao L."/>
            <person name="Wei J.T."/>
            <person name="Ye R.Z."/>
            <person name="Que T.C."/>
            <person name="Du C.H."/>
            <person name="Zhou Y.H."/>
            <person name="Cheng J.X."/>
            <person name="Dai P.F."/>
            <person name="Guo W.B."/>
            <person name="Han X.H."/>
            <person name="Huang E.J."/>
            <person name="Li L.F."/>
            <person name="Wei W."/>
            <person name="Gao Y.C."/>
            <person name="Liu J.Z."/>
            <person name="Shao H.Z."/>
            <person name="Wang X."/>
            <person name="Wang C.C."/>
            <person name="Yang T.C."/>
            <person name="Huo Q.B."/>
            <person name="Li W."/>
            <person name="Chen H.Y."/>
            <person name="Chen S.E."/>
            <person name="Zhou L.G."/>
            <person name="Ni X.B."/>
            <person name="Tian J.H."/>
            <person name="Sheng Y."/>
            <person name="Liu T."/>
            <person name="Pan Y.S."/>
            <person name="Xia L.Y."/>
            <person name="Li J."/>
            <person name="Zhao F."/>
            <person name="Cao W.C."/>
        </authorList>
    </citation>
    <scope>NUCLEOTIDE SEQUENCE</scope>
    <source>
        <strain evidence="9">Rsan-2018</strain>
    </source>
</reference>
<keyword evidence="4 7" id="KW-0175">Coiled coil</keyword>
<protein>
    <recommendedName>
        <fullName evidence="11">Clusterin-associated protein 1</fullName>
    </recommendedName>
</protein>
<evidence type="ECO:0000256" key="1">
    <source>
        <dbReference type="ARBA" id="ARBA00004138"/>
    </source>
</evidence>
<dbReference type="InterPro" id="IPR019366">
    <property type="entry name" value="Clusterin-associated_protein-1"/>
</dbReference>
<evidence type="ECO:0000256" key="3">
    <source>
        <dbReference type="ARBA" id="ARBA00022794"/>
    </source>
</evidence>
<feature type="region of interest" description="Disordered" evidence="8">
    <location>
        <begin position="337"/>
        <end position="394"/>
    </location>
</feature>
<sequence>MSYRELRNFTEMTRALGYPRLISLENFRTPNFPLVAEILRWLISRYDPDIEVPPDIDTEQDRVLFIKSIAHTMATKAHLKLNTRKLYMADGYAVKELLKITALLYDAMRAKAGDEDSSGADRTVSMPYQNYDATSKFSDLKMTRQLASEITQQGAVLYDRLAKEAELKEIRTATLSKQLEITDIEKCLQDAIKAVVEQTSELQRRIESVASDEANLEAKIEKKKAELERNQKRLATLRAVRPAFMDEYERIEEELSQVYATYVVKIRCLAYLEEQLEELEKAQKIEFAVREQRMKTAARPSDQDLAEKQEFGEALGLGAADSESRAAAGRLLFGSMAGGDKILDSDSDLDLEGEDEGSDGSSDDDLELDLEAMGGIKPPNRRSQSQFIDSDNDF</sequence>
<keyword evidence="6" id="KW-0966">Cell projection</keyword>
<dbReference type="PANTHER" id="PTHR21547">
    <property type="entry name" value="CLUSTERIN ASSOCIATED PROTEIN 1"/>
    <property type="match status" value="1"/>
</dbReference>
<dbReference type="VEuPathDB" id="VectorBase:RSAN_042511"/>
<evidence type="ECO:0000313" key="9">
    <source>
        <dbReference type="EMBL" id="KAH7943269.1"/>
    </source>
</evidence>
<dbReference type="Proteomes" id="UP000821837">
    <property type="component" value="Unassembled WGS sequence"/>
</dbReference>
<dbReference type="EMBL" id="JABSTV010001253">
    <property type="protein sequence ID" value="KAH7943269.1"/>
    <property type="molecule type" value="Genomic_DNA"/>
</dbReference>
<feature type="coiled-coil region" evidence="7">
    <location>
        <begin position="206"/>
        <end position="240"/>
    </location>
</feature>
<evidence type="ECO:0000256" key="5">
    <source>
        <dbReference type="ARBA" id="ARBA00023069"/>
    </source>
</evidence>
<dbReference type="GO" id="GO:0060271">
    <property type="term" value="P:cilium assembly"/>
    <property type="evidence" value="ECO:0007669"/>
    <property type="project" value="TreeGrafter"/>
</dbReference>
<evidence type="ECO:0000256" key="7">
    <source>
        <dbReference type="SAM" id="Coils"/>
    </source>
</evidence>
<feature type="compositionally biased region" description="Polar residues" evidence="8">
    <location>
        <begin position="381"/>
        <end position="394"/>
    </location>
</feature>
<evidence type="ECO:0000256" key="8">
    <source>
        <dbReference type="SAM" id="MobiDB-lite"/>
    </source>
</evidence>
<keyword evidence="3" id="KW-0970">Cilium biogenesis/degradation</keyword>
<dbReference type="GO" id="GO:0005929">
    <property type="term" value="C:cilium"/>
    <property type="evidence" value="ECO:0007669"/>
    <property type="project" value="UniProtKB-SubCell"/>
</dbReference>
<dbReference type="OrthoDB" id="438545at2759"/>
<evidence type="ECO:0000313" key="10">
    <source>
        <dbReference type="Proteomes" id="UP000821837"/>
    </source>
</evidence>
<feature type="compositionally biased region" description="Acidic residues" evidence="8">
    <location>
        <begin position="345"/>
        <end position="370"/>
    </location>
</feature>